<reference evidence="1" key="1">
    <citation type="journal article" date="2020" name="Stud. Mycol.">
        <title>101 Dothideomycetes genomes: a test case for predicting lifestyles and emergence of pathogens.</title>
        <authorList>
            <person name="Haridas S."/>
            <person name="Albert R."/>
            <person name="Binder M."/>
            <person name="Bloem J."/>
            <person name="Labutti K."/>
            <person name="Salamov A."/>
            <person name="Andreopoulos B."/>
            <person name="Baker S."/>
            <person name="Barry K."/>
            <person name="Bills G."/>
            <person name="Bluhm B."/>
            <person name="Cannon C."/>
            <person name="Castanera R."/>
            <person name="Culley D."/>
            <person name="Daum C."/>
            <person name="Ezra D."/>
            <person name="Gonzalez J."/>
            <person name="Henrissat B."/>
            <person name="Kuo A."/>
            <person name="Liang C."/>
            <person name="Lipzen A."/>
            <person name="Lutzoni F."/>
            <person name="Magnuson J."/>
            <person name="Mondo S."/>
            <person name="Nolan M."/>
            <person name="Ohm R."/>
            <person name="Pangilinan J."/>
            <person name="Park H.-J."/>
            <person name="Ramirez L."/>
            <person name="Alfaro M."/>
            <person name="Sun H."/>
            <person name="Tritt A."/>
            <person name="Yoshinaga Y."/>
            <person name="Zwiers L.-H."/>
            <person name="Turgeon B."/>
            <person name="Goodwin S."/>
            <person name="Spatafora J."/>
            <person name="Crous P."/>
            <person name="Grigoriev I."/>
        </authorList>
    </citation>
    <scope>NUCLEOTIDE SEQUENCE</scope>
    <source>
        <strain evidence="1">ATCC 200398</strain>
    </source>
</reference>
<dbReference type="Proteomes" id="UP000799755">
    <property type="component" value="Unassembled WGS sequence"/>
</dbReference>
<dbReference type="EMBL" id="MU003501">
    <property type="protein sequence ID" value="KAF2472755.1"/>
    <property type="molecule type" value="Genomic_DNA"/>
</dbReference>
<evidence type="ECO:0000313" key="2">
    <source>
        <dbReference type="Proteomes" id="UP000799755"/>
    </source>
</evidence>
<sequence>MPPPAFLITFLSTTTDAPKGQATPPIRLRRPSVHAFPLSQSFTNYLPTCQLPTSCALEFPMMRDSSPGAVIHAAFTASWAFQACLLVRGSLGISTRKPVFPPLQICETAGTALLETKLGNARNLFRTNTLPYSSINLVWSSPPDYSQPHDLYHLSALTGDKTGDLENDQFLQVTVLLHMPNLVRREPTVHTLDQDSHESERRESSAEAKVRMFDYGDALHTTAYHAMHVSFAPWRSLKRYTGEQDSRNGQEEMERQQDHTRQNHLDPQKRTRFYDPAPNPRSAIVIVVFIPYSEWFAIRDVLLDRILGLAFEIDSINPKLKRRVSKRICGILNVSLAWATDSCSLCRKLEYLEELIGCISTRVICRIVAWNSFAFGVMACVSESCLMKCWDEKEESKCDKEPSSVALHNPNRTEPPLTSSVLPINTGEAKLRAFNAQYVISPYARARSLIWHLRWLSPAPNVNYAPSRNVHISLAGFPKCGVSVNVVRTNFNRICTLARLPSWRNPSSTSSRVISYLRGPVSSVSGLRFLDKTPKLLAIDLISHKAGWGALAISQEASSYRSFALSTNDCAMVANSVSDDIWANTYSPYRLATSTKTMLRLSSLWLVCGVASFESIKRSCRGFEVMLSRTMDSVISQSRGFQHYFSSVKEVLSTFCLGYDFVTEDKWLRKAARLRSSSCALCHRKIVLTASLARPIRDDVISYWAKQKLNETVTITANYKANEDKVSDKSYFLQDASEGAILGLFPEVLVHSSSVLFPNMNQILLIHSNQVMIYKLFGSPFGGSGVSVGVGVR</sequence>
<protein>
    <submittedName>
        <fullName evidence="1">Uncharacterized protein</fullName>
    </submittedName>
</protein>
<accession>A0ACB6R0Y8</accession>
<keyword evidence="2" id="KW-1185">Reference proteome</keyword>
<gene>
    <name evidence="1" type="ORF">BDR25DRAFT_353078</name>
</gene>
<comment type="caution">
    <text evidence="1">The sequence shown here is derived from an EMBL/GenBank/DDBJ whole genome shotgun (WGS) entry which is preliminary data.</text>
</comment>
<proteinExistence type="predicted"/>
<name>A0ACB6R0Y8_9PLEO</name>
<organism evidence="1 2">
    <name type="scientific">Lindgomyces ingoldianus</name>
    <dbReference type="NCBI Taxonomy" id="673940"/>
    <lineage>
        <taxon>Eukaryota</taxon>
        <taxon>Fungi</taxon>
        <taxon>Dikarya</taxon>
        <taxon>Ascomycota</taxon>
        <taxon>Pezizomycotina</taxon>
        <taxon>Dothideomycetes</taxon>
        <taxon>Pleosporomycetidae</taxon>
        <taxon>Pleosporales</taxon>
        <taxon>Lindgomycetaceae</taxon>
        <taxon>Lindgomyces</taxon>
    </lineage>
</organism>
<evidence type="ECO:0000313" key="1">
    <source>
        <dbReference type="EMBL" id="KAF2472755.1"/>
    </source>
</evidence>